<sequence length="392" mass="43970">MTDKTTDEKNKPFSVALFGTSNGVIRNGYAGYFANSPKVEPFTNFSLGASTSSYVFYRSGHGNLADYEFCILDLCVNDGRWLETGHVKPATWTAVLMDFCERLVAMGTLPIILILPSPDFPDCKPKIRSLARRVAKKLHLPFFDGYDLLAAAMATEHAPPMDNFFRDSVHVHEWLGQEISRLIVRALPHLRKGLAKAGEPIQTEIQRHHVLKLPEVDPANCVSRGTSLIREDFKHITSNAPPLTIALPDDSMVLACAVDMTGCRGYLELEGDGVHHQYMTGIYTKDDWPEQNMLFGFRPIQGDVKARDGQIKLRSVPEDSRKPVLDPASDLHAELLMHALIVRAPEEKMAVAHPYTGRIDMMRLTKEADIDRIARRAMSDEAKRTETRQMEV</sequence>
<proteinExistence type="predicted"/>
<gene>
    <name evidence="1" type="ORF">GGR44_002987</name>
</gene>
<dbReference type="Proteomes" id="UP000552757">
    <property type="component" value="Unassembled WGS sequence"/>
</dbReference>
<protein>
    <submittedName>
        <fullName evidence="1">Uncharacterized protein</fullName>
    </submittedName>
</protein>
<dbReference type="RefSeq" id="WP_183956250.1">
    <property type="nucleotide sequence ID" value="NZ_JACIEB010000008.1"/>
</dbReference>
<reference evidence="1 2" key="1">
    <citation type="submission" date="2020-08" db="EMBL/GenBank/DDBJ databases">
        <title>Genomic Encyclopedia of Type Strains, Phase IV (KMG-IV): sequencing the most valuable type-strain genomes for metagenomic binning, comparative biology and taxonomic classification.</title>
        <authorList>
            <person name="Goeker M."/>
        </authorList>
    </citation>
    <scope>NUCLEOTIDE SEQUENCE [LARGE SCALE GENOMIC DNA]</scope>
    <source>
        <strain evidence="1 2">DSM 29348</strain>
    </source>
</reference>
<dbReference type="EMBL" id="JACIEB010000008">
    <property type="protein sequence ID" value="MBB3983299.1"/>
    <property type="molecule type" value="Genomic_DNA"/>
</dbReference>
<dbReference type="Gene3D" id="3.40.50.1110">
    <property type="entry name" value="SGNH hydrolase"/>
    <property type="match status" value="1"/>
</dbReference>
<evidence type="ECO:0000313" key="2">
    <source>
        <dbReference type="Proteomes" id="UP000552757"/>
    </source>
</evidence>
<comment type="caution">
    <text evidence="1">The sequence shown here is derived from an EMBL/GenBank/DDBJ whole genome shotgun (WGS) entry which is preliminary data.</text>
</comment>
<accession>A0A7W6GRP1</accession>
<dbReference type="InterPro" id="IPR036514">
    <property type="entry name" value="SGNH_hydro_sf"/>
</dbReference>
<keyword evidence="2" id="KW-1185">Reference proteome</keyword>
<dbReference type="GO" id="GO:0016788">
    <property type="term" value="F:hydrolase activity, acting on ester bonds"/>
    <property type="evidence" value="ECO:0007669"/>
    <property type="project" value="UniProtKB-ARBA"/>
</dbReference>
<name>A0A7W6GRP1_9SPHN</name>
<dbReference type="SUPFAM" id="SSF52266">
    <property type="entry name" value="SGNH hydrolase"/>
    <property type="match status" value="1"/>
</dbReference>
<evidence type="ECO:0000313" key="1">
    <source>
        <dbReference type="EMBL" id="MBB3983299.1"/>
    </source>
</evidence>
<organism evidence="1 2">
    <name type="scientific">Sphingobium fontiphilum</name>
    <dbReference type="NCBI Taxonomy" id="944425"/>
    <lineage>
        <taxon>Bacteria</taxon>
        <taxon>Pseudomonadati</taxon>
        <taxon>Pseudomonadota</taxon>
        <taxon>Alphaproteobacteria</taxon>
        <taxon>Sphingomonadales</taxon>
        <taxon>Sphingomonadaceae</taxon>
        <taxon>Sphingobium</taxon>
    </lineage>
</organism>
<dbReference type="AlphaFoldDB" id="A0A7W6GRP1"/>